<dbReference type="Gene3D" id="6.10.250.2410">
    <property type="match status" value="1"/>
</dbReference>
<dbReference type="InterPro" id="IPR023093">
    <property type="entry name" value="ScpA-like_C"/>
</dbReference>
<name>A0A381QX80_9ZZZZ</name>
<dbReference type="EMBL" id="UINC01001540">
    <property type="protein sequence ID" value="SUZ83209.1"/>
    <property type="molecule type" value="Genomic_DNA"/>
</dbReference>
<evidence type="ECO:0008006" key="2">
    <source>
        <dbReference type="Google" id="ProtNLM"/>
    </source>
</evidence>
<dbReference type="Pfam" id="PF02616">
    <property type="entry name" value="SMC_ScpA"/>
    <property type="match status" value="1"/>
</dbReference>
<gene>
    <name evidence="1" type="ORF">METZ01_LOCUS36063</name>
</gene>
<reference evidence="1" key="1">
    <citation type="submission" date="2018-05" db="EMBL/GenBank/DDBJ databases">
        <authorList>
            <person name="Lanie J.A."/>
            <person name="Ng W.-L."/>
            <person name="Kazmierczak K.M."/>
            <person name="Andrzejewski T.M."/>
            <person name="Davidsen T.M."/>
            <person name="Wayne K.J."/>
            <person name="Tettelin H."/>
            <person name="Glass J.I."/>
            <person name="Rusch D."/>
            <person name="Podicherti R."/>
            <person name="Tsui H.-C.T."/>
            <person name="Winkler M.E."/>
        </authorList>
    </citation>
    <scope>NUCLEOTIDE SEQUENCE</scope>
</reference>
<dbReference type="PANTHER" id="PTHR33969:SF2">
    <property type="entry name" value="SEGREGATION AND CONDENSATION PROTEIN A"/>
    <property type="match status" value="1"/>
</dbReference>
<accession>A0A381QX80</accession>
<dbReference type="PANTHER" id="PTHR33969">
    <property type="entry name" value="SEGREGATION AND CONDENSATION PROTEIN A"/>
    <property type="match status" value="1"/>
</dbReference>
<organism evidence="1">
    <name type="scientific">marine metagenome</name>
    <dbReference type="NCBI Taxonomy" id="408172"/>
    <lineage>
        <taxon>unclassified sequences</taxon>
        <taxon>metagenomes</taxon>
        <taxon>ecological metagenomes</taxon>
    </lineage>
</organism>
<dbReference type="Gene3D" id="1.10.10.580">
    <property type="entry name" value="Structural maintenance of chromosome 1. Chain E"/>
    <property type="match status" value="1"/>
</dbReference>
<sequence>MDIPIAHITKEYLDYIEALQTLNVTVAGDFMVMAATLMRIKAKMLLPSMGEGDDEEFDDPRTTLVQQLLEYQRYKEAAGNLNEMNMLESQKYGHSVAVDSATMEEDPGFYLEDVTLFELVTVFKKVLEQVPPAIQYDVHREEVHVKEKVAMILSRFVEKSQIMFSELFPKFSSRQDVIVTFIAILELIRDGQIIVRQKKLFDDILLERIEA</sequence>
<protein>
    <recommendedName>
        <fullName evidence="2">Segregation and condensation protein A</fullName>
    </recommendedName>
</protein>
<dbReference type="InterPro" id="IPR003768">
    <property type="entry name" value="ScpA"/>
</dbReference>
<evidence type="ECO:0000313" key="1">
    <source>
        <dbReference type="EMBL" id="SUZ83209.1"/>
    </source>
</evidence>
<dbReference type="AlphaFoldDB" id="A0A381QX80"/>
<proteinExistence type="predicted"/>